<protein>
    <submittedName>
        <fullName evidence="3">Serine/threonine protein kinase</fullName>
    </submittedName>
</protein>
<dbReference type="Pfam" id="PF13462">
    <property type="entry name" value="Thioredoxin_4"/>
    <property type="match status" value="1"/>
</dbReference>
<gene>
    <name evidence="3" type="ORF">BST26_17775</name>
</gene>
<dbReference type="SUPFAM" id="SSF52833">
    <property type="entry name" value="Thioredoxin-like"/>
    <property type="match status" value="1"/>
</dbReference>
<dbReference type="InterPro" id="IPR012336">
    <property type="entry name" value="Thioredoxin-like_fold"/>
</dbReference>
<name>A0A1X0D1H4_9MYCO</name>
<organism evidence="3 4">
    <name type="scientific">Mycolicibacterium insubricum</name>
    <dbReference type="NCBI Taxonomy" id="444597"/>
    <lineage>
        <taxon>Bacteria</taxon>
        <taxon>Bacillati</taxon>
        <taxon>Actinomycetota</taxon>
        <taxon>Actinomycetes</taxon>
        <taxon>Mycobacteriales</taxon>
        <taxon>Mycobacteriaceae</taxon>
        <taxon>Mycolicibacterium</taxon>
    </lineage>
</organism>
<dbReference type="InterPro" id="IPR036249">
    <property type="entry name" value="Thioredoxin-like_sf"/>
</dbReference>
<keyword evidence="3" id="KW-0723">Serine/threonine-protein kinase</keyword>
<accession>A0A1X0D1H4</accession>
<feature type="chain" id="PRO_5013162599" evidence="1">
    <location>
        <begin position="30"/>
        <end position="215"/>
    </location>
</feature>
<feature type="domain" description="Thioredoxin-like fold" evidence="2">
    <location>
        <begin position="39"/>
        <end position="149"/>
    </location>
</feature>
<dbReference type="AlphaFoldDB" id="A0A1X0D1H4"/>
<keyword evidence="3" id="KW-0808">Transferase</keyword>
<evidence type="ECO:0000256" key="1">
    <source>
        <dbReference type="SAM" id="SignalP"/>
    </source>
</evidence>
<dbReference type="OrthoDB" id="117402at2"/>
<dbReference type="GO" id="GO:0004674">
    <property type="term" value="F:protein serine/threonine kinase activity"/>
    <property type="evidence" value="ECO:0007669"/>
    <property type="project" value="UniProtKB-KW"/>
</dbReference>
<keyword evidence="1" id="KW-0732">Signal</keyword>
<sequence length="215" mass="22855">MKRSSRVAFLVAVLLAAVLWPANIESAHAAEAEPVGDVISIGSPDAPQHVELYLDPLCPYSGQMVRGQGAAIGQRIESGRLRVDLRLVAFLDKYSASTDYDRRAIDAAFTVADQSRTSATIWGFIEQIYAADQQPKEGGATDLTNDQLATLADRVGAPQSAQDMIRDGSPSSFDPGAIAAHNLDLLKQFPEPGVPLVVIAGKPLDGNSDWLTGLG</sequence>
<evidence type="ECO:0000313" key="3">
    <source>
        <dbReference type="EMBL" id="ORA66079.1"/>
    </source>
</evidence>
<dbReference type="Gene3D" id="3.40.30.10">
    <property type="entry name" value="Glutaredoxin"/>
    <property type="match status" value="1"/>
</dbReference>
<dbReference type="Proteomes" id="UP000192801">
    <property type="component" value="Unassembled WGS sequence"/>
</dbReference>
<proteinExistence type="predicted"/>
<reference evidence="3 4" key="1">
    <citation type="submission" date="2016-12" db="EMBL/GenBank/DDBJ databases">
        <title>The new phylogeny of genus Mycobacterium.</title>
        <authorList>
            <person name="Tortoli E."/>
            <person name="Trovato A."/>
            <person name="Cirillo D.M."/>
        </authorList>
    </citation>
    <scope>NUCLEOTIDE SEQUENCE [LARGE SCALE GENOMIC DNA]</scope>
    <source>
        <strain evidence="3 4">DSM 45130</strain>
    </source>
</reference>
<evidence type="ECO:0000259" key="2">
    <source>
        <dbReference type="Pfam" id="PF13462"/>
    </source>
</evidence>
<comment type="caution">
    <text evidence="3">The sequence shown here is derived from an EMBL/GenBank/DDBJ whole genome shotgun (WGS) entry which is preliminary data.</text>
</comment>
<evidence type="ECO:0000313" key="4">
    <source>
        <dbReference type="Proteomes" id="UP000192801"/>
    </source>
</evidence>
<keyword evidence="4" id="KW-1185">Reference proteome</keyword>
<keyword evidence="3" id="KW-0418">Kinase</keyword>
<feature type="signal peptide" evidence="1">
    <location>
        <begin position="1"/>
        <end position="29"/>
    </location>
</feature>
<dbReference type="EMBL" id="MVHS01000055">
    <property type="protein sequence ID" value="ORA66079.1"/>
    <property type="molecule type" value="Genomic_DNA"/>
</dbReference>
<dbReference type="STRING" id="444597.BST26_17775"/>